<comment type="caution">
    <text evidence="2">The sequence shown here is derived from an EMBL/GenBank/DDBJ whole genome shotgun (WGS) entry which is preliminary data.</text>
</comment>
<name>A0A066ZUC6_HYDMR</name>
<feature type="transmembrane region" description="Helical" evidence="1">
    <location>
        <begin position="94"/>
        <end position="115"/>
    </location>
</feature>
<dbReference type="EMBL" id="JMIU01000001">
    <property type="protein sequence ID" value="KDN95884.1"/>
    <property type="molecule type" value="Genomic_DNA"/>
</dbReference>
<dbReference type="STRING" id="28885.EI16_06220"/>
<evidence type="ECO:0000313" key="3">
    <source>
        <dbReference type="Proteomes" id="UP000027341"/>
    </source>
</evidence>
<keyword evidence="3" id="KW-1185">Reference proteome</keyword>
<dbReference type="Proteomes" id="UP000027341">
    <property type="component" value="Unassembled WGS sequence"/>
</dbReference>
<gene>
    <name evidence="2" type="ORF">EI16_06220</name>
</gene>
<organism evidence="2 3">
    <name type="scientific">Hydrogenovibrio marinus</name>
    <dbReference type="NCBI Taxonomy" id="28885"/>
    <lineage>
        <taxon>Bacteria</taxon>
        <taxon>Pseudomonadati</taxon>
        <taxon>Pseudomonadota</taxon>
        <taxon>Gammaproteobacteria</taxon>
        <taxon>Thiotrichales</taxon>
        <taxon>Piscirickettsiaceae</taxon>
        <taxon>Hydrogenovibrio</taxon>
    </lineage>
</organism>
<dbReference type="AlphaFoldDB" id="A0A066ZUC6"/>
<keyword evidence="1" id="KW-0472">Membrane</keyword>
<keyword evidence="1" id="KW-1133">Transmembrane helix</keyword>
<proteinExistence type="predicted"/>
<evidence type="ECO:0000313" key="2">
    <source>
        <dbReference type="EMBL" id="KDN95884.1"/>
    </source>
</evidence>
<accession>A0A066ZUC6</accession>
<protein>
    <submittedName>
        <fullName evidence="2">Uncharacterized protein</fullName>
    </submittedName>
</protein>
<dbReference type="RefSeq" id="WP_029910912.1">
    <property type="nucleotide sequence ID" value="NZ_AP020335.1"/>
</dbReference>
<sequence length="118" mass="13724">MAKKRFDTDLDREWIGILAKMPLERRRMEVKHCDLHSLAKALSDYPSWKAERIAEALQPPVSQEFIKAVKIYKGELPFPKKLRKRVPVLNKMRMTMSILAVVVLVALIFVLNVYFPSN</sequence>
<keyword evidence="1" id="KW-0812">Transmembrane</keyword>
<evidence type="ECO:0000256" key="1">
    <source>
        <dbReference type="SAM" id="Phobius"/>
    </source>
</evidence>
<reference evidence="2 3" key="1">
    <citation type="submission" date="2014-04" db="EMBL/GenBank/DDBJ databases">
        <title>Draft genome sequence of Hydrogenovibrio marinus MH-110, a model organism for aerobic H2 metabolism.</title>
        <authorList>
            <person name="Cha H.J."/>
            <person name="Jo B.H."/>
            <person name="Hwang B.H."/>
        </authorList>
    </citation>
    <scope>NUCLEOTIDE SEQUENCE [LARGE SCALE GENOMIC DNA]</scope>
    <source>
        <strain evidence="2 3">MH-110</strain>
    </source>
</reference>